<sequence length="76" mass="8709">MADKVEKIKVFLLDKTVQEAETARESEEYIHVETCTCSIREVCVDGVQQRTTKDFRDNRANVHTVNGKITDVVGFY</sequence>
<protein>
    <submittedName>
        <fullName evidence="1">Uncharacterized protein</fullName>
    </submittedName>
</protein>
<accession>A0A3G4ZN05</accession>
<evidence type="ECO:0000313" key="1">
    <source>
        <dbReference type="EMBL" id="AYV76237.1"/>
    </source>
</evidence>
<gene>
    <name evidence="1" type="ORF">Terrestrivirus5_59</name>
</gene>
<dbReference type="EMBL" id="MK071983">
    <property type="protein sequence ID" value="AYV76237.1"/>
    <property type="molecule type" value="Genomic_DNA"/>
</dbReference>
<proteinExistence type="predicted"/>
<reference evidence="1" key="1">
    <citation type="submission" date="2018-10" db="EMBL/GenBank/DDBJ databases">
        <title>Hidden diversity of soil giant viruses.</title>
        <authorList>
            <person name="Schulz F."/>
            <person name="Alteio L."/>
            <person name="Goudeau D."/>
            <person name="Ryan E.M."/>
            <person name="Malmstrom R.R."/>
            <person name="Blanchard J."/>
            <person name="Woyke T."/>
        </authorList>
    </citation>
    <scope>NUCLEOTIDE SEQUENCE</scope>
    <source>
        <strain evidence="1">TEV1</strain>
    </source>
</reference>
<organism evidence="1">
    <name type="scientific">Terrestrivirus sp</name>
    <dbReference type="NCBI Taxonomy" id="2487775"/>
    <lineage>
        <taxon>Viruses</taxon>
        <taxon>Varidnaviria</taxon>
        <taxon>Bamfordvirae</taxon>
        <taxon>Nucleocytoviricota</taxon>
        <taxon>Megaviricetes</taxon>
        <taxon>Imitervirales</taxon>
        <taxon>Mimiviridae</taxon>
        <taxon>Klosneuvirinae</taxon>
    </lineage>
</organism>
<name>A0A3G4ZN05_9VIRU</name>